<dbReference type="PANTHER" id="PTHR11373">
    <property type="entry name" value="DEOXYNUCLEOSIDE TRIPHOSPHATE TRIPHOSPHOHYDROLASE"/>
    <property type="match status" value="1"/>
</dbReference>
<dbReference type="AlphaFoldDB" id="A0A3Q0RV44"/>
<dbReference type="STRING" id="61819.ENSACIP00000016419"/>
<sequence>MFQRTPNGAQSDAAQQSEWARPPVDPPLAGGEDSLYKILHFTVFNDPIHGHMKLHPLLVRIINTPEFQRLRNIKQLGGAYFVYPGASHNRFEHSIGVGYLAGQLATSLKINQPELDISDQDVLCVQIAGLCHDLGHGPFSHLYDGLFISETEPKTKWKHEKASVDMFEYLVENNGLRRVMKEEYGLNTEGENENDLEFIKEMINRTENEKSVSNVTILAPQYKGRSKEKSFLYDIVSNKETGIDVDKFDYFARDCYHLGFQSNFDHKRFIMFARVCDVDGKKYICSRDKEAANLYDIFHTRHTIHRRACQHRVTKSVEIMIKDALLKANDEIKIEGSEGKLFSLSEAKGDMEAYVKLTDQVVEEISRSTSESLKDAREIIERIMTRKLYWCVGEAKLVSMAFTITMDYGMENTDPISKTYFYKKTKPDRAFKIPKAKVSMLLPEYFSETILRVYWKNPEDGGKEKKKEMQLAVKDCLIRNPSSDYTSITVNMFVLINFMYKHRFTKKMTKQLQELTNESE</sequence>
<dbReference type="SUPFAM" id="SSF109604">
    <property type="entry name" value="HD-domain/PDEase-like"/>
    <property type="match status" value="1"/>
</dbReference>
<proteinExistence type="inferred from homology"/>
<evidence type="ECO:0000313" key="4">
    <source>
        <dbReference type="Ensembl" id="ENSACIP00000016419.1"/>
    </source>
</evidence>
<dbReference type="PANTHER" id="PTHR11373:SF4">
    <property type="entry name" value="DEOXYNUCLEOSIDE TRIPHOSPHATE TRIPHOSPHOHYDROLASE SAMHD1"/>
    <property type="match status" value="1"/>
</dbReference>
<dbReference type="Ensembl" id="ENSACIT00000016858.1">
    <property type="protein sequence ID" value="ENSACIP00000016419.1"/>
    <property type="gene ID" value="ENSACIG00000012553.1"/>
</dbReference>
<feature type="domain" description="HD" evidence="3">
    <location>
        <begin position="90"/>
        <end position="251"/>
    </location>
</feature>
<reference evidence="4" key="2">
    <citation type="submission" date="2025-09" db="UniProtKB">
        <authorList>
            <consortium name="Ensembl"/>
        </authorList>
    </citation>
    <scope>IDENTIFICATION</scope>
</reference>
<dbReference type="GeneTree" id="ENSGT00390000013867"/>
<organism evidence="4 5">
    <name type="scientific">Amphilophus citrinellus</name>
    <name type="common">Midas cichlid</name>
    <name type="synonym">Cichlasoma citrinellum</name>
    <dbReference type="NCBI Taxonomy" id="61819"/>
    <lineage>
        <taxon>Eukaryota</taxon>
        <taxon>Metazoa</taxon>
        <taxon>Chordata</taxon>
        <taxon>Craniata</taxon>
        <taxon>Vertebrata</taxon>
        <taxon>Euteleostomi</taxon>
        <taxon>Actinopterygii</taxon>
        <taxon>Neopterygii</taxon>
        <taxon>Teleostei</taxon>
        <taxon>Neoteleostei</taxon>
        <taxon>Acanthomorphata</taxon>
        <taxon>Ovalentaria</taxon>
        <taxon>Cichlomorphae</taxon>
        <taxon>Cichliformes</taxon>
        <taxon>Cichlidae</taxon>
        <taxon>New World cichlids</taxon>
        <taxon>Cichlasomatinae</taxon>
        <taxon>Heroini</taxon>
        <taxon>Amphilophus</taxon>
    </lineage>
</organism>
<dbReference type="PROSITE" id="PS51831">
    <property type="entry name" value="HD"/>
    <property type="match status" value="1"/>
</dbReference>
<dbReference type="Pfam" id="PF01966">
    <property type="entry name" value="HD"/>
    <property type="match status" value="1"/>
</dbReference>
<feature type="compositionally biased region" description="Polar residues" evidence="2">
    <location>
        <begin position="1"/>
        <end position="18"/>
    </location>
</feature>
<dbReference type="CDD" id="cd00077">
    <property type="entry name" value="HDc"/>
    <property type="match status" value="1"/>
</dbReference>
<evidence type="ECO:0000256" key="1">
    <source>
        <dbReference type="ARBA" id="ARBA00005776"/>
    </source>
</evidence>
<dbReference type="Proteomes" id="UP000261340">
    <property type="component" value="Unplaced"/>
</dbReference>
<evidence type="ECO:0000256" key="2">
    <source>
        <dbReference type="SAM" id="MobiDB-lite"/>
    </source>
</evidence>
<dbReference type="GO" id="GO:0006203">
    <property type="term" value="P:dGTP catabolic process"/>
    <property type="evidence" value="ECO:0007669"/>
    <property type="project" value="TreeGrafter"/>
</dbReference>
<name>A0A3Q0RV44_AMPCI</name>
<evidence type="ECO:0000313" key="5">
    <source>
        <dbReference type="Proteomes" id="UP000261340"/>
    </source>
</evidence>
<protein>
    <recommendedName>
        <fullName evidence="3">HD domain-containing protein</fullName>
    </recommendedName>
</protein>
<dbReference type="Gene3D" id="1.10.3210.10">
    <property type="entry name" value="Hypothetical protein af1432"/>
    <property type="match status" value="1"/>
</dbReference>
<dbReference type="GO" id="GO:0051607">
    <property type="term" value="P:defense response to virus"/>
    <property type="evidence" value="ECO:0007669"/>
    <property type="project" value="TreeGrafter"/>
</dbReference>
<dbReference type="GO" id="GO:0045088">
    <property type="term" value="P:regulation of innate immune response"/>
    <property type="evidence" value="ECO:0007669"/>
    <property type="project" value="TreeGrafter"/>
</dbReference>
<dbReference type="InterPro" id="IPR003607">
    <property type="entry name" value="HD/PDEase_dom"/>
</dbReference>
<dbReference type="SMART" id="SM00471">
    <property type="entry name" value="HDc"/>
    <property type="match status" value="1"/>
</dbReference>
<dbReference type="GO" id="GO:0008832">
    <property type="term" value="F:dGTPase activity"/>
    <property type="evidence" value="ECO:0007669"/>
    <property type="project" value="TreeGrafter"/>
</dbReference>
<reference evidence="4" key="1">
    <citation type="submission" date="2025-08" db="UniProtKB">
        <authorList>
            <consortium name="Ensembl"/>
        </authorList>
    </citation>
    <scope>IDENTIFICATION</scope>
</reference>
<dbReference type="InterPro" id="IPR006674">
    <property type="entry name" value="HD_domain"/>
</dbReference>
<dbReference type="GO" id="GO:0005634">
    <property type="term" value="C:nucleus"/>
    <property type="evidence" value="ECO:0007669"/>
    <property type="project" value="TreeGrafter"/>
</dbReference>
<comment type="similarity">
    <text evidence="1">Belongs to the SAMHD1 family.</text>
</comment>
<evidence type="ECO:0000259" key="3">
    <source>
        <dbReference type="PROSITE" id="PS51831"/>
    </source>
</evidence>
<dbReference type="Gene3D" id="3.30.70.2760">
    <property type="match status" value="1"/>
</dbReference>
<accession>A0A3Q0RV44</accession>
<dbReference type="InterPro" id="IPR050135">
    <property type="entry name" value="dGTPase-like"/>
</dbReference>
<keyword evidence="5" id="KW-1185">Reference proteome</keyword>
<feature type="region of interest" description="Disordered" evidence="2">
    <location>
        <begin position="1"/>
        <end position="26"/>
    </location>
</feature>